<evidence type="ECO:0000313" key="2">
    <source>
        <dbReference type="Proteomes" id="UP001206126"/>
    </source>
</evidence>
<proteinExistence type="predicted"/>
<gene>
    <name evidence="1" type="ORF">NX774_17655</name>
</gene>
<sequence length="163" mass="17958">MKLVATRHGKADKYDSLRCIRRDGSEASAQMPRQGILPHDLIHYVVESALGTRHGFLGLVAAGQDIAFLMEYLHDPHNRAAADEAIQVEALVESLQAQLWSGTFDEAMFAEGLQGACAARGRAVPDLSGVDVQRALYERVLELNARWQQVPFHGSLELTLEHA</sequence>
<protein>
    <submittedName>
        <fullName evidence="1">Uncharacterized protein</fullName>
    </submittedName>
</protein>
<reference evidence="1 2" key="1">
    <citation type="submission" date="2022-08" db="EMBL/GenBank/DDBJ databases">
        <title>Reclassification of Massilia species as members of the genera Telluria, Duganella, Pseudoduganella, Mokoshia gen. nov. and Zemynaea gen. nov. using orthogonal and non-orthogonal genome-based approaches.</title>
        <authorList>
            <person name="Bowman J.P."/>
        </authorList>
    </citation>
    <scope>NUCLEOTIDE SEQUENCE [LARGE SCALE GENOMIC DNA]</scope>
    <source>
        <strain evidence="1 2">JCM 31605</strain>
    </source>
</reference>
<organism evidence="1 2">
    <name type="scientific">Massilia agilis</name>
    <dbReference type="NCBI Taxonomy" id="1811226"/>
    <lineage>
        <taxon>Bacteria</taxon>
        <taxon>Pseudomonadati</taxon>
        <taxon>Pseudomonadota</taxon>
        <taxon>Betaproteobacteria</taxon>
        <taxon>Burkholderiales</taxon>
        <taxon>Oxalobacteraceae</taxon>
        <taxon>Telluria group</taxon>
        <taxon>Massilia</taxon>
    </lineage>
</organism>
<dbReference type="EMBL" id="JANUHB010000004">
    <property type="protein sequence ID" value="MCS0809751.1"/>
    <property type="molecule type" value="Genomic_DNA"/>
</dbReference>
<comment type="caution">
    <text evidence="1">The sequence shown here is derived from an EMBL/GenBank/DDBJ whole genome shotgun (WGS) entry which is preliminary data.</text>
</comment>
<keyword evidence="2" id="KW-1185">Reference proteome</keyword>
<evidence type="ECO:0000313" key="1">
    <source>
        <dbReference type="EMBL" id="MCS0809751.1"/>
    </source>
</evidence>
<dbReference type="Proteomes" id="UP001206126">
    <property type="component" value="Unassembled WGS sequence"/>
</dbReference>
<name>A0ABT2DH39_9BURK</name>
<accession>A0ABT2DH39</accession>
<dbReference type="RefSeq" id="WP_258823576.1">
    <property type="nucleotide sequence ID" value="NZ_JANUHB010000004.1"/>
</dbReference>